<reference evidence="2 3" key="1">
    <citation type="submission" date="2022-11" db="EMBL/GenBank/DDBJ databases">
        <title>Study of microbial diversity in lake waters.</title>
        <authorList>
            <person name="Zhang J."/>
        </authorList>
    </citation>
    <scope>NUCLEOTIDE SEQUENCE [LARGE SCALE GENOMIC DNA]</scope>
    <source>
        <strain evidence="2 3">DT12</strain>
    </source>
</reference>
<dbReference type="RefSeq" id="WP_267152482.1">
    <property type="nucleotide sequence ID" value="NZ_JAPMLT010000009.1"/>
</dbReference>
<evidence type="ECO:0000256" key="1">
    <source>
        <dbReference type="SAM" id="MobiDB-lite"/>
    </source>
</evidence>
<dbReference type="Pfam" id="PF19651">
    <property type="entry name" value="DUF6154"/>
    <property type="match status" value="1"/>
</dbReference>
<comment type="caution">
    <text evidence="2">The sequence shown here is derived from an EMBL/GenBank/DDBJ whole genome shotgun (WGS) entry which is preliminary data.</text>
</comment>
<dbReference type="EMBL" id="JAPMLT010000009">
    <property type="protein sequence ID" value="MCX7571238.1"/>
    <property type="molecule type" value="Genomic_DNA"/>
</dbReference>
<keyword evidence="3" id="KW-1185">Reference proteome</keyword>
<evidence type="ECO:0000313" key="3">
    <source>
        <dbReference type="Proteomes" id="UP001208017"/>
    </source>
</evidence>
<protein>
    <submittedName>
        <fullName evidence="2">DUF6154 family protein</fullName>
    </submittedName>
</protein>
<sequence>MKLVDQLYDLYKDQLVGDEEDALIIVSGILAELDREHFLEWIGEMSEHDLYEMLGNYLVYRLRQKMAQEGVGRDDGDTAVPPAGDGVLH</sequence>
<dbReference type="InterPro" id="IPR046152">
    <property type="entry name" value="DUF6154"/>
</dbReference>
<organism evidence="2 3">
    <name type="scientific">Tumebacillus lacus</name>
    <dbReference type="NCBI Taxonomy" id="2995335"/>
    <lineage>
        <taxon>Bacteria</taxon>
        <taxon>Bacillati</taxon>
        <taxon>Bacillota</taxon>
        <taxon>Bacilli</taxon>
        <taxon>Bacillales</taxon>
        <taxon>Alicyclobacillaceae</taxon>
        <taxon>Tumebacillus</taxon>
    </lineage>
</organism>
<evidence type="ECO:0000313" key="2">
    <source>
        <dbReference type="EMBL" id="MCX7571238.1"/>
    </source>
</evidence>
<dbReference type="Proteomes" id="UP001208017">
    <property type="component" value="Unassembled WGS sequence"/>
</dbReference>
<feature type="region of interest" description="Disordered" evidence="1">
    <location>
        <begin position="69"/>
        <end position="89"/>
    </location>
</feature>
<name>A0ABT3X5K8_9BACL</name>
<proteinExistence type="predicted"/>
<gene>
    <name evidence="2" type="ORF">OS242_14900</name>
</gene>
<accession>A0ABT3X5K8</accession>